<feature type="active site" evidence="8">
    <location>
        <position position="43"/>
    </location>
</feature>
<dbReference type="InterPro" id="IPR036921">
    <property type="entry name" value="PurM-like_N_sf"/>
</dbReference>
<feature type="domain" description="PurM-like N-terminal" evidence="9">
    <location>
        <begin position="68"/>
        <end position="182"/>
    </location>
</feature>
<evidence type="ECO:0000313" key="13">
    <source>
        <dbReference type="Proteomes" id="UP000000378"/>
    </source>
</evidence>
<feature type="active site" description="Proton acceptor" evidence="8">
    <location>
        <position position="89"/>
    </location>
</feature>
<evidence type="ECO:0000313" key="12">
    <source>
        <dbReference type="EMBL" id="ADI01385.1"/>
    </source>
</evidence>
<evidence type="ECO:0000256" key="1">
    <source>
        <dbReference type="ARBA" id="ARBA00022490"/>
    </source>
</evidence>
<dbReference type="Pfam" id="PF02769">
    <property type="entry name" value="AIRS_C"/>
    <property type="match status" value="2"/>
</dbReference>
<dbReference type="Gene3D" id="3.90.650.10">
    <property type="entry name" value="PurM-like C-terminal domain"/>
    <property type="match status" value="2"/>
</dbReference>
<dbReference type="EMBL" id="CP002048">
    <property type="protein sequence ID" value="ADI01385.1"/>
    <property type="molecule type" value="Genomic_DNA"/>
</dbReference>
<dbReference type="GO" id="GO:0006189">
    <property type="term" value="P:'de novo' IMP biosynthetic process"/>
    <property type="evidence" value="ECO:0007669"/>
    <property type="project" value="UniProtKB-UniRule"/>
</dbReference>
<dbReference type="NCBIfam" id="NF002290">
    <property type="entry name" value="PRK01213.1"/>
    <property type="match status" value="1"/>
</dbReference>
<dbReference type="Pfam" id="PF00586">
    <property type="entry name" value="AIRS"/>
    <property type="match status" value="2"/>
</dbReference>
<comment type="similarity">
    <text evidence="8">Belongs to the FGAMS family.</text>
</comment>
<keyword evidence="5 8" id="KW-0658">Purine biosynthesis</keyword>
<dbReference type="SUPFAM" id="SSF56042">
    <property type="entry name" value="PurM C-terminal domain-like"/>
    <property type="match status" value="2"/>
</dbReference>
<evidence type="ECO:0000259" key="11">
    <source>
        <dbReference type="Pfam" id="PF18072"/>
    </source>
</evidence>
<feature type="binding site" evidence="8">
    <location>
        <position position="46"/>
    </location>
    <ligand>
        <name>ATP</name>
        <dbReference type="ChEBI" id="CHEBI:30616"/>
    </ligand>
</feature>
<evidence type="ECO:0000256" key="5">
    <source>
        <dbReference type="ARBA" id="ARBA00022755"/>
    </source>
</evidence>
<gene>
    <name evidence="8" type="primary">purL</name>
    <name evidence="12" type="ordered locus">Slip_0601</name>
</gene>
<dbReference type="InterPro" id="IPR036676">
    <property type="entry name" value="PurM-like_C_sf"/>
</dbReference>
<feature type="binding site" evidence="8">
    <location>
        <position position="234"/>
    </location>
    <ligand>
        <name>substrate</name>
    </ligand>
</feature>
<reference evidence="13" key="1">
    <citation type="journal article" date="2010" name="Stand. Genomic Sci.">
        <title>Complete genome sequence of Syntrophothermus lipocalidus type strain (TGB-C1T).</title>
        <authorList>
            <consortium name="US DOE Joint Genome Institute (JGI-PGF)"/>
            <person name="Djao O."/>
            <person name="Zhang X."/>
            <person name="Lucas S."/>
            <person name="Lapidus A."/>
            <person name="Glavina Del Rio T."/>
            <person name="Nolan M."/>
            <person name="Tice H."/>
            <person name="Cheng J."/>
            <person name="Han C."/>
            <person name="Tapia R."/>
            <person name="Goodwin L."/>
            <person name="Pitluck S."/>
            <person name="Liolios K."/>
            <person name="Ivanova N."/>
            <person name="Mavromatis K."/>
            <person name="Mikhailova N."/>
            <person name="Ovchinnikova G."/>
            <person name="Pati A."/>
            <person name="Brambilla E."/>
            <person name="Chen A."/>
            <person name="Palaniappan K."/>
            <person name="Land M."/>
            <person name="Hauser L."/>
            <person name="Chang Y."/>
            <person name="Jeffries C."/>
            <person name="Rohde M."/>
            <person name="Sikorski J."/>
            <person name="Spring S."/>
            <person name="Goker M."/>
            <person name="Detter J."/>
            <person name="Woyke T."/>
            <person name="Bristow J."/>
            <person name="Eisen J."/>
            <person name="Markowitz V."/>
            <person name="Hugenholtz P."/>
            <person name="Kyrpides N."/>
            <person name="Klenk H."/>
        </authorList>
    </citation>
    <scope>NUCLEOTIDE SEQUENCE [LARGE SCALE GENOMIC DNA]</scope>
    <source>
        <strain evidence="13">DSM 12680 / TGB-C1</strain>
    </source>
</reference>
<dbReference type="Proteomes" id="UP000000378">
    <property type="component" value="Chromosome"/>
</dbReference>
<dbReference type="InterPro" id="IPR010918">
    <property type="entry name" value="PurM-like_C_dom"/>
</dbReference>
<feature type="binding site" evidence="8">
    <location>
        <position position="531"/>
    </location>
    <ligand>
        <name>substrate</name>
    </ligand>
</feature>
<comment type="function">
    <text evidence="8">Part of the phosphoribosylformylglycinamidine synthase complex involved in the purines biosynthetic pathway. Catalyzes the ATP-dependent conversion of formylglycinamide ribonucleotide (FGAR) and glutamine to yield formylglycinamidine ribonucleotide (FGAM) and glutamate. The FGAM synthase complex is composed of three subunits. PurQ produces an ammonia molecule by converting glutamine to glutamate. PurL transfers the ammonia molecule to FGAR to form FGAM in an ATP-dependent manner. PurS interacts with PurQ and PurL and is thought to assist in the transfer of the ammonia molecule from PurQ to PurL.</text>
</comment>
<feature type="binding site" evidence="8">
    <location>
        <position position="262"/>
    </location>
    <ligand>
        <name>Mg(2+)</name>
        <dbReference type="ChEBI" id="CHEBI:18420"/>
        <label>2</label>
    </ligand>
</feature>
<feature type="binding site" evidence="8">
    <location>
        <position position="528"/>
    </location>
    <ligand>
        <name>ATP</name>
        <dbReference type="ChEBI" id="CHEBI:30616"/>
    </ligand>
</feature>
<keyword evidence="13" id="KW-1185">Reference proteome</keyword>
<dbReference type="InterPro" id="IPR016188">
    <property type="entry name" value="PurM-like_N"/>
</dbReference>
<dbReference type="InterPro" id="IPR041609">
    <property type="entry name" value="PurL_linker"/>
</dbReference>
<dbReference type="SUPFAM" id="SSF55326">
    <property type="entry name" value="PurM N-terminal domain-like"/>
    <property type="match status" value="2"/>
</dbReference>
<dbReference type="HOGENOM" id="CLU_003100_0_1_9"/>
<feature type="domain" description="PurM-like C-terminal" evidence="10">
    <location>
        <begin position="568"/>
        <end position="703"/>
    </location>
</feature>
<dbReference type="EC" id="6.3.5.3" evidence="8"/>
<dbReference type="PANTHER" id="PTHR43555">
    <property type="entry name" value="PHOSPHORIBOSYLFORMYLGLYCINAMIDINE SYNTHASE SUBUNIT PURL"/>
    <property type="match status" value="1"/>
</dbReference>
<evidence type="ECO:0000259" key="10">
    <source>
        <dbReference type="Pfam" id="PF02769"/>
    </source>
</evidence>
<organism evidence="12 13">
    <name type="scientific">Syntrophothermus lipocalidus (strain DSM 12680 / TGB-C1)</name>
    <dbReference type="NCBI Taxonomy" id="643648"/>
    <lineage>
        <taxon>Bacteria</taxon>
        <taxon>Bacillati</taxon>
        <taxon>Bacillota</taxon>
        <taxon>Clostridia</taxon>
        <taxon>Eubacteriales</taxon>
        <taxon>Syntrophomonadaceae</taxon>
        <taxon>Syntrophothermus</taxon>
    </lineage>
</organism>
<dbReference type="GO" id="GO:0004642">
    <property type="term" value="F:phosphoribosylformylglycinamidine synthase activity"/>
    <property type="evidence" value="ECO:0007669"/>
    <property type="project" value="UniProtKB-UniRule"/>
</dbReference>
<accession>D7CL00</accession>
<feature type="domain" description="PurM-like N-terminal" evidence="9">
    <location>
        <begin position="435"/>
        <end position="553"/>
    </location>
</feature>
<feature type="binding site" evidence="8">
    <location>
        <position position="85"/>
    </location>
    <ligand>
        <name>ATP</name>
        <dbReference type="ChEBI" id="CHEBI:30616"/>
    </ligand>
</feature>
<dbReference type="PIRSF" id="PIRSF001587">
    <property type="entry name" value="FGAM_synthase_II"/>
    <property type="match status" value="1"/>
</dbReference>
<dbReference type="GO" id="GO:0000287">
    <property type="term" value="F:magnesium ion binding"/>
    <property type="evidence" value="ECO:0007669"/>
    <property type="project" value="UniProtKB-UniRule"/>
</dbReference>
<feature type="binding site" evidence="8">
    <location>
        <position position="87"/>
    </location>
    <ligand>
        <name>Mg(2+)</name>
        <dbReference type="ChEBI" id="CHEBI:18420"/>
        <label>1</label>
    </ligand>
</feature>
<dbReference type="HAMAP" id="MF_00420">
    <property type="entry name" value="PurL_2"/>
    <property type="match status" value="1"/>
</dbReference>
<feature type="binding site" evidence="8">
    <location>
        <begin position="306"/>
        <end position="308"/>
    </location>
    <ligand>
        <name>substrate</name>
    </ligand>
</feature>
<reference evidence="12 13" key="2">
    <citation type="journal article" date="2010" name="Stand. Genomic Sci.">
        <title>Complete genome sequence of Syntrophothermus lipocalidus type strain (TGB-C1).</title>
        <authorList>
            <person name="Djao O.D."/>
            <person name="Zhang X."/>
            <person name="Lucas S."/>
            <person name="Lapidus A."/>
            <person name="Del Rio T.G."/>
            <person name="Nolan M."/>
            <person name="Tice H."/>
            <person name="Cheng J.F."/>
            <person name="Han C."/>
            <person name="Tapia R."/>
            <person name="Goodwin L."/>
            <person name="Pitluck S."/>
            <person name="Liolios K."/>
            <person name="Ivanova N."/>
            <person name="Mavromatis K."/>
            <person name="Mikhailova N."/>
            <person name="Ovchinnikova G."/>
            <person name="Pati A."/>
            <person name="Brambilla E."/>
            <person name="Chen A."/>
            <person name="Palaniappan K."/>
            <person name="Land M."/>
            <person name="Hauser L."/>
            <person name="Chang Y.J."/>
            <person name="Jeffries C.D."/>
            <person name="Rohde M."/>
            <person name="Sikorski J."/>
            <person name="Spring S."/>
            <person name="Goker M."/>
            <person name="Detter J.C."/>
            <person name="Woyke T."/>
            <person name="Bristow J."/>
            <person name="Eisen J.A."/>
            <person name="Markowitz V."/>
            <person name="Hugenholtz P."/>
            <person name="Kyrpides N.C."/>
            <person name="Klenk H.P."/>
        </authorList>
    </citation>
    <scope>NUCLEOTIDE SEQUENCE [LARGE SCALE GENOMIC DNA]</scope>
    <source>
        <strain evidence="13">DSM 12680 / TGB-C1</strain>
    </source>
</reference>
<keyword evidence="3 8" id="KW-0479">Metal-binding</keyword>
<feature type="binding site" evidence="8">
    <location>
        <begin position="88"/>
        <end position="91"/>
    </location>
    <ligand>
        <name>substrate</name>
    </ligand>
</feature>
<evidence type="ECO:0000256" key="7">
    <source>
        <dbReference type="ARBA" id="ARBA00022842"/>
    </source>
</evidence>
<evidence type="ECO:0000256" key="2">
    <source>
        <dbReference type="ARBA" id="ARBA00022598"/>
    </source>
</evidence>
<keyword evidence="4 8" id="KW-0547">Nucleotide-binding</keyword>
<dbReference type="RefSeq" id="WP_013174787.1">
    <property type="nucleotide sequence ID" value="NC_014220.1"/>
</dbReference>
<feature type="domain" description="Phosphoribosylformylglycinamidine synthase linker" evidence="11">
    <location>
        <begin position="8"/>
        <end position="47"/>
    </location>
</feature>
<evidence type="ECO:0000256" key="6">
    <source>
        <dbReference type="ARBA" id="ARBA00022840"/>
    </source>
</evidence>
<dbReference type="PANTHER" id="PTHR43555:SF1">
    <property type="entry name" value="PHOSPHORIBOSYLFORMYLGLYCINAMIDINE SYNTHASE SUBUNIT PURL"/>
    <property type="match status" value="1"/>
</dbReference>
<dbReference type="eggNOG" id="COG0046">
    <property type="taxonomic scope" value="Bacteria"/>
</dbReference>
<dbReference type="AlphaFoldDB" id="D7CL00"/>
<feature type="binding site" evidence="8">
    <location>
        <position position="529"/>
    </location>
    <ligand>
        <name>Mg(2+)</name>
        <dbReference type="ChEBI" id="CHEBI:18420"/>
        <label>1</label>
    </ligand>
</feature>
<feature type="binding site" evidence="8">
    <location>
        <position position="110"/>
    </location>
    <ligand>
        <name>substrate</name>
    </ligand>
</feature>
<keyword evidence="7 8" id="KW-0460">Magnesium</keyword>
<dbReference type="InterPro" id="IPR010074">
    <property type="entry name" value="PRibForGlyAmidine_synth_PurL"/>
</dbReference>
<dbReference type="GO" id="GO:0005524">
    <property type="term" value="F:ATP binding"/>
    <property type="evidence" value="ECO:0007669"/>
    <property type="project" value="UniProtKB-UniRule"/>
</dbReference>
<proteinExistence type="inferred from homology"/>
<evidence type="ECO:0000256" key="4">
    <source>
        <dbReference type="ARBA" id="ARBA00022741"/>
    </source>
</evidence>
<keyword evidence="1 8" id="KW-0963">Cytoplasm</keyword>
<comment type="pathway">
    <text evidence="8">Purine metabolism; IMP biosynthesis via de novo pathway; 5-amino-1-(5-phospho-D-ribosyl)imidazole from N(2)-formyl-N(1)-(5-phospho-D-ribosyl)glycinamide: step 1/2.</text>
</comment>
<dbReference type="CDD" id="cd02203">
    <property type="entry name" value="PurL_repeat1"/>
    <property type="match status" value="1"/>
</dbReference>
<dbReference type="Gene3D" id="3.30.1330.10">
    <property type="entry name" value="PurM-like, N-terminal domain"/>
    <property type="match status" value="2"/>
</dbReference>
<dbReference type="UniPathway" id="UPA00074">
    <property type="reaction ID" value="UER00128"/>
</dbReference>
<dbReference type="NCBIfam" id="TIGR01736">
    <property type="entry name" value="FGAM_synth_II"/>
    <property type="match status" value="1"/>
</dbReference>
<evidence type="ECO:0000256" key="8">
    <source>
        <dbReference type="HAMAP-Rule" id="MF_00420"/>
    </source>
</evidence>
<dbReference type="FunFam" id="3.30.1330.10:FF:000004">
    <property type="entry name" value="Phosphoribosylformylglycinamidine synthase subunit PurL"/>
    <property type="match status" value="1"/>
</dbReference>
<feature type="domain" description="PurM-like C-terminal" evidence="10">
    <location>
        <begin position="197"/>
        <end position="348"/>
    </location>
</feature>
<keyword evidence="2 8" id="KW-0436">Ligase</keyword>
<dbReference type="GO" id="GO:0005737">
    <property type="term" value="C:cytoplasm"/>
    <property type="evidence" value="ECO:0007669"/>
    <property type="project" value="UniProtKB-SubCell"/>
</dbReference>
<sequence length="734" mass="79605">MKDKPVWREMGLTDEEYAQIRNILGREPNYLELGMFAVMWSEHCGYKNSRPVLKLFPTSGPRVIQGPGENAGVVDIGDNQALVFKIESHNHPSAVEPYQGAATGVGGIVRDIFTMGARPIAILDSLRFGPIEDERVRYLFSGVVSGIGGYGNCLGIPTVAGEVYFEESYQGNPLVNAMCVGLANIDDIALAVAGEIGSPLMVVGAKTGRDGIHGATFASEELSEESADKRPSVQVGDPFMEKLLIEACLEIIREDLVFGMQDLGAAGLTSAVAEMAGKGDRGVEIDVLLVPRREEGMTPYEVMLSESQERMLICPKPGKEDRIREIFDKWGLDAAVIGRVTGDGIFRVKEGDQVAGEVPVAGLTKMCPVYYRQAEEPDYYREKKAFDPMSLPEPEDYNLALKQLLASPNIANKEWVYTQYDYQVMINTAIVPGKADAAVMRVKGHKKGVALTADGNGRMVFLDPFRGGMLAVCEAAQNLACTGAKPLALTNCLNFGNPEKPHVFWQFEQAVKGMAAAAKELEIPVVSGNVSFYNETNGEAIYPTPVVGMVGLIDDIEKRTDMAFKNDDDLILLIGGIRTELGGSEYLKVMHRLVAGEVPEVNLVREKALIDFLLAVIRSGWVNSCHDISDGGLAVALAEGAITGGLGFTVQLDPEWRPDAVLFSEAPGRAVITISWLHFDDVLAAAKSHGVEARVMGKVGGDRLLFRKGQREVINLGVEEAAALWEGAIRCFMS</sequence>
<dbReference type="CDD" id="cd02204">
    <property type="entry name" value="PurL_repeat2"/>
    <property type="match status" value="1"/>
</dbReference>
<name>D7CL00_SYNLT</name>
<protein>
    <recommendedName>
        <fullName evidence="8">Phosphoribosylformylglycinamidine synthase subunit PurL</fullName>
        <shortName evidence="8">FGAM synthase</shortName>
        <ecNumber evidence="8">6.3.5.3</ecNumber>
    </recommendedName>
    <alternativeName>
        <fullName evidence="8">Formylglycinamide ribonucleotide amidotransferase subunit II</fullName>
        <shortName evidence="8">FGAR amidotransferase II</shortName>
        <shortName evidence="8">FGAR-AT II</shortName>
    </alternativeName>
    <alternativeName>
        <fullName evidence="8">Glutamine amidotransferase PurL</fullName>
    </alternativeName>
    <alternativeName>
        <fullName evidence="8">Phosphoribosylformylglycinamidine synthase subunit II</fullName>
    </alternativeName>
</protein>
<dbReference type="Pfam" id="PF18072">
    <property type="entry name" value="FGAR-AT_linker"/>
    <property type="match status" value="1"/>
</dbReference>
<evidence type="ECO:0000259" key="9">
    <source>
        <dbReference type="Pfam" id="PF00586"/>
    </source>
</evidence>
<comment type="subunit">
    <text evidence="8">Monomer. Part of the FGAM synthase complex composed of 1 PurL, 1 PurQ and 2 PurS subunits.</text>
</comment>
<dbReference type="STRING" id="643648.Slip_0601"/>
<comment type="caution">
    <text evidence="8">Lacks conserved residue(s) required for the propagation of feature annotation.</text>
</comment>
<comment type="subcellular location">
    <subcellularLocation>
        <location evidence="8">Cytoplasm</location>
    </subcellularLocation>
</comment>
<feature type="binding site" evidence="8">
    <location>
        <position position="111"/>
    </location>
    <ligand>
        <name>Mg(2+)</name>
        <dbReference type="ChEBI" id="CHEBI:18420"/>
        <label>2</label>
    </ligand>
</feature>
<evidence type="ECO:0000256" key="3">
    <source>
        <dbReference type="ARBA" id="ARBA00022723"/>
    </source>
</evidence>
<feature type="binding site" evidence="8">
    <location>
        <position position="491"/>
    </location>
    <ligand>
        <name>ATP</name>
        <dbReference type="ChEBI" id="CHEBI:30616"/>
    </ligand>
</feature>
<dbReference type="KEGG" id="slp:Slip_0601"/>
<comment type="catalytic activity">
    <reaction evidence="8">
        <text>N(2)-formyl-N(1)-(5-phospho-beta-D-ribosyl)glycinamide + L-glutamine + ATP + H2O = 2-formamido-N(1)-(5-O-phospho-beta-D-ribosyl)acetamidine + L-glutamate + ADP + phosphate + H(+)</text>
        <dbReference type="Rhea" id="RHEA:17129"/>
        <dbReference type="ChEBI" id="CHEBI:15377"/>
        <dbReference type="ChEBI" id="CHEBI:15378"/>
        <dbReference type="ChEBI" id="CHEBI:29985"/>
        <dbReference type="ChEBI" id="CHEBI:30616"/>
        <dbReference type="ChEBI" id="CHEBI:43474"/>
        <dbReference type="ChEBI" id="CHEBI:58359"/>
        <dbReference type="ChEBI" id="CHEBI:147286"/>
        <dbReference type="ChEBI" id="CHEBI:147287"/>
        <dbReference type="ChEBI" id="CHEBI:456216"/>
        <dbReference type="EC" id="6.3.5.3"/>
    </reaction>
</comment>
<dbReference type="OrthoDB" id="9804441at2"/>
<keyword evidence="6 8" id="KW-0067">ATP-binding</keyword>